<reference evidence="1 2" key="1">
    <citation type="submission" date="2012-08" db="EMBL/GenBank/DDBJ databases">
        <title>Comparative Sequence Analysis of H. pylori isolates.</title>
        <authorList>
            <person name="Blanchard T.G."/>
            <person name="Czinn S.J."/>
            <person name="McCracken C.M."/>
            <person name="Abolude K.A."/>
            <person name="Shefchek K.S."/>
            <person name="Maroo A.M."/>
            <person name="Santana-Cruz I.S."/>
            <person name="Tallon L.J."/>
            <person name="Ficke F.W.F."/>
        </authorList>
    </citation>
    <scope>NUCLEOTIDE SEQUENCE [LARGE SCALE GENOMIC DNA]</scope>
    <source>
        <strain evidence="1 2">R018c</strain>
    </source>
</reference>
<accession>K2K8S4</accession>
<comment type="caution">
    <text evidence="1">The sequence shown here is derived from an EMBL/GenBank/DDBJ whole genome shotgun (WGS) entry which is preliminary data.</text>
</comment>
<proteinExistence type="predicted"/>
<evidence type="ECO:0000313" key="2">
    <source>
        <dbReference type="Proteomes" id="UP000002808"/>
    </source>
</evidence>
<sequence length="46" mass="5629">MTETKENIRENSKNSHLIPITIKKFLHNRRENLRLHNKIYLVKTKK</sequence>
<name>K2K8S4_HELPX</name>
<dbReference type="Proteomes" id="UP000002808">
    <property type="component" value="Unassembled WGS sequence"/>
</dbReference>
<gene>
    <name evidence="1" type="ORF">OUC_1351</name>
</gene>
<dbReference type="AlphaFoldDB" id="K2K8S4"/>
<organism evidence="1 2">
    <name type="scientific">Helicobacter pylori R018c</name>
    <dbReference type="NCBI Taxonomy" id="1145110"/>
    <lineage>
        <taxon>Bacteria</taxon>
        <taxon>Pseudomonadati</taxon>
        <taxon>Campylobacterota</taxon>
        <taxon>Epsilonproteobacteria</taxon>
        <taxon>Campylobacterales</taxon>
        <taxon>Helicobacteraceae</taxon>
        <taxon>Helicobacter</taxon>
    </lineage>
</organism>
<evidence type="ECO:0000313" key="1">
    <source>
        <dbReference type="EMBL" id="EKE79389.1"/>
    </source>
</evidence>
<dbReference type="EMBL" id="AMOQ01000007">
    <property type="protein sequence ID" value="EKE79389.1"/>
    <property type="molecule type" value="Genomic_DNA"/>
</dbReference>
<protein>
    <submittedName>
        <fullName evidence="1">Uncharacterized protein</fullName>
    </submittedName>
</protein>
<dbReference type="PATRIC" id="fig|1145110.4.peg.1320"/>